<accession>A0A7S9LT96</accession>
<keyword evidence="1" id="KW-0812">Transmembrane</keyword>
<dbReference type="RefSeq" id="WP_196103932.1">
    <property type="nucleotide sequence ID" value="NZ_CP064942.1"/>
</dbReference>
<organism evidence="2 3">
    <name type="scientific">Pontivivens ytuae</name>
    <dbReference type="NCBI Taxonomy" id="2789856"/>
    <lineage>
        <taxon>Bacteria</taxon>
        <taxon>Pseudomonadati</taxon>
        <taxon>Pseudomonadota</taxon>
        <taxon>Alphaproteobacteria</taxon>
        <taxon>Rhodobacterales</taxon>
        <taxon>Paracoccaceae</taxon>
        <taxon>Pontivivens</taxon>
    </lineage>
</organism>
<evidence type="ECO:0000313" key="2">
    <source>
        <dbReference type="EMBL" id="QPH54724.1"/>
    </source>
</evidence>
<dbReference type="Pfam" id="PF17272">
    <property type="entry name" value="DUF5337"/>
    <property type="match status" value="1"/>
</dbReference>
<evidence type="ECO:0000256" key="1">
    <source>
        <dbReference type="SAM" id="Phobius"/>
    </source>
</evidence>
<evidence type="ECO:0000313" key="3">
    <source>
        <dbReference type="Proteomes" id="UP000594800"/>
    </source>
</evidence>
<keyword evidence="3" id="KW-1185">Reference proteome</keyword>
<reference evidence="2 3" key="1">
    <citation type="submission" date="2020-11" db="EMBL/GenBank/DDBJ databases">
        <title>Description of Pontivivens ytuae sp. nov. isolated from deep sea sediment of Mariana Trench.</title>
        <authorList>
            <person name="Wang Z."/>
            <person name="Sun Q.-L."/>
            <person name="Xu X.-D."/>
            <person name="Tang Y.-Z."/>
            <person name="Zhang J."/>
        </authorList>
    </citation>
    <scope>NUCLEOTIDE SEQUENCE [LARGE SCALE GENOMIC DNA]</scope>
    <source>
        <strain evidence="2 3">MT2928</strain>
    </source>
</reference>
<dbReference type="Proteomes" id="UP000594800">
    <property type="component" value="Chromosome"/>
</dbReference>
<dbReference type="InterPro" id="IPR020308">
    <property type="entry name" value="Uncharacterised_Ynq1"/>
</dbReference>
<proteinExistence type="predicted"/>
<feature type="transmembrane region" description="Helical" evidence="1">
    <location>
        <begin position="43"/>
        <end position="65"/>
    </location>
</feature>
<gene>
    <name evidence="2" type="ORF">I0K15_02785</name>
</gene>
<dbReference type="KEGG" id="poz:I0K15_02785"/>
<sequence>MDEGREAQLKRQTRQAAFVIAGGFLVWMALSWLGGLMNWPPRFAILADLAMLAALIWALFVLVNVRRARRNEGD</sequence>
<protein>
    <submittedName>
        <fullName evidence="2">DUF5337 family protein</fullName>
    </submittedName>
</protein>
<dbReference type="EMBL" id="CP064942">
    <property type="protein sequence ID" value="QPH54724.1"/>
    <property type="molecule type" value="Genomic_DNA"/>
</dbReference>
<name>A0A7S9LT96_9RHOB</name>
<keyword evidence="1" id="KW-1133">Transmembrane helix</keyword>
<feature type="transmembrane region" description="Helical" evidence="1">
    <location>
        <begin position="16"/>
        <end position="37"/>
    </location>
</feature>
<dbReference type="AlphaFoldDB" id="A0A7S9LT96"/>
<keyword evidence="1" id="KW-0472">Membrane</keyword>